<keyword evidence="3 7" id="KW-1133">Transmembrane helix</keyword>
<dbReference type="GO" id="GO:0016020">
    <property type="term" value="C:membrane"/>
    <property type="evidence" value="ECO:0007669"/>
    <property type="project" value="UniProtKB-SubCell"/>
</dbReference>
<feature type="transmembrane region" description="Helical" evidence="7">
    <location>
        <begin position="14"/>
        <end position="36"/>
    </location>
</feature>
<dbReference type="AlphaFoldDB" id="A0A8C9UKN3"/>
<evidence type="ECO:0000256" key="4">
    <source>
        <dbReference type="ARBA" id="ARBA00023136"/>
    </source>
</evidence>
<name>A0A8C9UKN3_SPEDA</name>
<accession>A0A8C9UKN3</accession>
<evidence type="ECO:0000256" key="1">
    <source>
        <dbReference type="ARBA" id="ARBA00004167"/>
    </source>
</evidence>
<proteinExistence type="inferred from homology"/>
<organism evidence="9 10">
    <name type="scientific">Spermophilus dauricus</name>
    <name type="common">Daurian ground squirrel</name>
    <dbReference type="NCBI Taxonomy" id="99837"/>
    <lineage>
        <taxon>Eukaryota</taxon>
        <taxon>Metazoa</taxon>
        <taxon>Chordata</taxon>
        <taxon>Craniata</taxon>
        <taxon>Vertebrata</taxon>
        <taxon>Euteleostomi</taxon>
        <taxon>Mammalia</taxon>
        <taxon>Eutheria</taxon>
        <taxon>Euarchontoglires</taxon>
        <taxon>Glires</taxon>
        <taxon>Rodentia</taxon>
        <taxon>Sciuromorpha</taxon>
        <taxon>Sciuridae</taxon>
        <taxon>Xerinae</taxon>
        <taxon>Marmotini</taxon>
        <taxon>Spermophilus</taxon>
    </lineage>
</organism>
<dbReference type="Proteomes" id="UP000694422">
    <property type="component" value="Unplaced"/>
</dbReference>
<dbReference type="InterPro" id="IPR019356">
    <property type="entry name" value="Menorin_dom"/>
</dbReference>
<keyword evidence="10" id="KW-1185">Reference proteome</keyword>
<sequence length="596" mass="64685">MACRKSCSEHPTKWVLAGSASVALLFTIGMVLGFTLQRGTRSGCEQDVCRPDADMLEYLLSLGQISHLDGLSVTWYHAANSQEEMKAALSSNAMVLEADVTVHGLNTANETGVPIMAHPPAIYSDNTLQQWLETVLASSLKGIKLDFKSLKAVGPSLDLLQQLTEAGKVQRPVWLNADILRGPNVPLPIEVNATQFLALVQEKYPQATLSPGWTTLYMPLFPNSTYTQAMVEKMQELVGALPQRVTFPVRAVMVRAAWPHFSWLLGQSERYSLTLWQGTSDPVSVDDLLYIRDNTAAHQVYYDLFEPVLSQFKQQALNTTRKRMYYTGSSLIPVLQPPAGDGLGVEWLLPEVQGNGRTAMITLPDREGVIFLDVGLQGTAAGDPVPIVRAPGSTALTLESCLLQLATRPGRWGLHVHIAEPAALRPSLAILAHLSALGHLPRPVWVGATISYGSFVVPGHTAGKEFLKAVAEVFPHVTVAPSWPKEVLGSGYGEQLLMDMLELCQGLRQPVSFQLQARPLDQSMVGAVARLLAASPRATVTGQDSPTGSSCSAVWAGLLAASGVDRTRVYCRPPQGYHKDSWADVEQQIQPSSVES</sequence>
<comment type="subcellular location">
    <subcellularLocation>
        <location evidence="1">Membrane</location>
        <topology evidence="1">Single-pass membrane protein</topology>
    </subcellularLocation>
</comment>
<keyword evidence="2 7" id="KW-0812">Transmembrane</keyword>
<keyword evidence="4 7" id="KW-0472">Membrane</keyword>
<evidence type="ECO:0000256" key="2">
    <source>
        <dbReference type="ARBA" id="ARBA00022692"/>
    </source>
</evidence>
<evidence type="ECO:0000256" key="3">
    <source>
        <dbReference type="ARBA" id="ARBA00022989"/>
    </source>
</evidence>
<evidence type="ECO:0000256" key="6">
    <source>
        <dbReference type="ARBA" id="ARBA00044953"/>
    </source>
</evidence>
<feature type="domain" description="Menorin-like" evidence="8">
    <location>
        <begin position="362"/>
        <end position="575"/>
    </location>
</feature>
<dbReference type="Pfam" id="PF10223">
    <property type="entry name" value="Menorin_N"/>
    <property type="match status" value="2"/>
</dbReference>
<evidence type="ECO:0000256" key="7">
    <source>
        <dbReference type="SAM" id="Phobius"/>
    </source>
</evidence>
<comment type="similarity">
    <text evidence="6">Belongs to the menorin family.</text>
</comment>
<evidence type="ECO:0000313" key="10">
    <source>
        <dbReference type="Proteomes" id="UP000694422"/>
    </source>
</evidence>
<protein>
    <recommendedName>
        <fullName evidence="5">Protein FAM151A</fullName>
    </recommendedName>
</protein>
<reference evidence="9" key="2">
    <citation type="submission" date="2025-09" db="UniProtKB">
        <authorList>
            <consortium name="Ensembl"/>
        </authorList>
    </citation>
    <scope>IDENTIFICATION</scope>
</reference>
<feature type="domain" description="Menorin-like" evidence="8">
    <location>
        <begin position="69"/>
        <end position="308"/>
    </location>
</feature>
<evidence type="ECO:0000256" key="5">
    <source>
        <dbReference type="ARBA" id="ARBA00044104"/>
    </source>
</evidence>
<evidence type="ECO:0000313" key="9">
    <source>
        <dbReference type="Ensembl" id="ENSSDAP00000003338.1"/>
    </source>
</evidence>
<dbReference type="PANTHER" id="PTHR21184">
    <property type="entry name" value="MENORIN (DENDRITIC BRANCHING PROTEIN)"/>
    <property type="match status" value="1"/>
</dbReference>
<dbReference type="PANTHER" id="PTHR21184:SF4">
    <property type="entry name" value="PROTEIN FAM151A"/>
    <property type="match status" value="1"/>
</dbReference>
<evidence type="ECO:0000259" key="8">
    <source>
        <dbReference type="Pfam" id="PF10223"/>
    </source>
</evidence>
<reference evidence="9" key="1">
    <citation type="submission" date="2025-08" db="UniProtKB">
        <authorList>
            <consortium name="Ensembl"/>
        </authorList>
    </citation>
    <scope>IDENTIFICATION</scope>
</reference>
<dbReference type="GO" id="GO:0005615">
    <property type="term" value="C:extracellular space"/>
    <property type="evidence" value="ECO:0007669"/>
    <property type="project" value="TreeGrafter"/>
</dbReference>
<dbReference type="Ensembl" id="ENSSDAT00000003849.1">
    <property type="protein sequence ID" value="ENSSDAP00000003338.1"/>
    <property type="gene ID" value="ENSSDAG00000003174.1"/>
</dbReference>